<dbReference type="InterPro" id="IPR020541">
    <property type="entry name" value="Chorismate_synthase_CS"/>
</dbReference>
<evidence type="ECO:0000256" key="7">
    <source>
        <dbReference type="HAMAP-Rule" id="MF_00300"/>
    </source>
</evidence>
<dbReference type="GO" id="GO:0004107">
    <property type="term" value="F:chorismate synthase activity"/>
    <property type="evidence" value="ECO:0007669"/>
    <property type="project" value="UniProtKB-UniRule"/>
</dbReference>
<comment type="similarity">
    <text evidence="2 7">Belongs to the chorismate synthase family.</text>
</comment>
<dbReference type="NCBIfam" id="NF003793">
    <property type="entry name" value="PRK05382.1"/>
    <property type="match status" value="1"/>
</dbReference>
<feature type="binding site" evidence="7">
    <location>
        <begin position="307"/>
        <end position="311"/>
    </location>
    <ligand>
        <name>FMN</name>
        <dbReference type="ChEBI" id="CHEBI:58210"/>
    </ligand>
</feature>
<keyword evidence="7" id="KW-0288">FMN</keyword>
<keyword evidence="5 7" id="KW-0057">Aromatic amino acid biosynthesis</keyword>
<comment type="caution">
    <text evidence="9">The sequence shown here is derived from an EMBL/GenBank/DDBJ whole genome shotgun (WGS) entry which is preliminary data.</text>
</comment>
<dbReference type="UniPathway" id="UPA00053">
    <property type="reaction ID" value="UER00090"/>
</dbReference>
<dbReference type="EMBL" id="NIDE01000017">
    <property type="protein sequence ID" value="OWK36062.1"/>
    <property type="molecule type" value="Genomic_DNA"/>
</dbReference>
<protein>
    <recommendedName>
        <fullName evidence="3 7">Chorismate synthase</fullName>
        <shortName evidence="7">CS</shortName>
        <ecNumber evidence="3 7">4.2.3.5</ecNumber>
    </recommendedName>
    <alternativeName>
        <fullName evidence="7">5-enolpyruvylshikimate-3-phosphate phospholyase</fullName>
    </alternativeName>
</protein>
<feature type="binding site" evidence="7">
    <location>
        <position position="54"/>
    </location>
    <ligand>
        <name>NADP(+)</name>
        <dbReference type="ChEBI" id="CHEBI:58349"/>
    </ligand>
</feature>
<feature type="binding site" evidence="7">
    <location>
        <position position="48"/>
    </location>
    <ligand>
        <name>NADP(+)</name>
        <dbReference type="ChEBI" id="CHEBI:58349"/>
    </ligand>
</feature>
<feature type="binding site" evidence="7">
    <location>
        <begin position="125"/>
        <end position="127"/>
    </location>
    <ligand>
        <name>FMN</name>
        <dbReference type="ChEBI" id="CHEBI:58210"/>
    </ligand>
</feature>
<name>A0A225D3H9_9BACT</name>
<keyword evidence="7" id="KW-0285">Flavoprotein</keyword>
<dbReference type="InterPro" id="IPR035904">
    <property type="entry name" value="Chorismate_synth_AroC_sf"/>
</dbReference>
<dbReference type="Proteomes" id="UP000214646">
    <property type="component" value="Unassembled WGS sequence"/>
</dbReference>
<accession>A0A225D3H9</accession>
<feature type="binding site" evidence="7">
    <location>
        <position position="333"/>
    </location>
    <ligand>
        <name>FMN</name>
        <dbReference type="ChEBI" id="CHEBI:58210"/>
    </ligand>
</feature>
<evidence type="ECO:0000256" key="6">
    <source>
        <dbReference type="ARBA" id="ARBA00023239"/>
    </source>
</evidence>
<keyword evidence="7" id="KW-0521">NADP</keyword>
<dbReference type="OrthoDB" id="9771806at2"/>
<dbReference type="RefSeq" id="WP_088259130.1">
    <property type="nucleotide sequence ID" value="NZ_NIDE01000017.1"/>
</dbReference>
<proteinExistence type="inferred from homology"/>
<dbReference type="CDD" id="cd07304">
    <property type="entry name" value="Chorismate_synthase"/>
    <property type="match status" value="1"/>
</dbReference>
<evidence type="ECO:0000256" key="2">
    <source>
        <dbReference type="ARBA" id="ARBA00008014"/>
    </source>
</evidence>
<keyword evidence="7" id="KW-0274">FAD</keyword>
<keyword evidence="10" id="KW-1185">Reference proteome</keyword>
<evidence type="ECO:0000256" key="5">
    <source>
        <dbReference type="ARBA" id="ARBA00023141"/>
    </source>
</evidence>
<comment type="pathway">
    <text evidence="1 7">Metabolic intermediate biosynthesis; chorismate biosynthesis; chorismate from D-erythrose 4-phosphate and phosphoenolpyruvate: step 7/7.</text>
</comment>
<gene>
    <name evidence="7" type="primary">aroC</name>
    <name evidence="9" type="ORF">FRUB_08625</name>
</gene>
<dbReference type="Gene3D" id="3.60.150.10">
    <property type="entry name" value="Chorismate synthase AroC"/>
    <property type="match status" value="1"/>
</dbReference>
<dbReference type="Pfam" id="PF01264">
    <property type="entry name" value="Chorismate_synt"/>
    <property type="match status" value="1"/>
</dbReference>
<dbReference type="GO" id="GO:0009423">
    <property type="term" value="P:chorismate biosynthetic process"/>
    <property type="evidence" value="ECO:0007669"/>
    <property type="project" value="UniProtKB-UniRule"/>
</dbReference>
<evidence type="ECO:0000256" key="4">
    <source>
        <dbReference type="ARBA" id="ARBA00022605"/>
    </source>
</evidence>
<dbReference type="HAMAP" id="MF_00300">
    <property type="entry name" value="Chorismate_synth"/>
    <property type="match status" value="1"/>
</dbReference>
<evidence type="ECO:0000313" key="10">
    <source>
        <dbReference type="Proteomes" id="UP000214646"/>
    </source>
</evidence>
<dbReference type="PROSITE" id="PS00788">
    <property type="entry name" value="CHORISMATE_SYNTHASE_2"/>
    <property type="match status" value="1"/>
</dbReference>
<comment type="caution">
    <text evidence="7">Lacks conserved residue(s) required for the propagation of feature annotation.</text>
</comment>
<evidence type="ECO:0000313" key="9">
    <source>
        <dbReference type="EMBL" id="OWK36062.1"/>
    </source>
</evidence>
<dbReference type="NCBIfam" id="TIGR00033">
    <property type="entry name" value="aroC"/>
    <property type="match status" value="1"/>
</dbReference>
<comment type="function">
    <text evidence="7">Catalyzes the anti-1,4-elimination of the C-3 phosphate and the C-6 proR hydrogen from 5-enolpyruvylshikimate-3-phosphate (EPSP) to yield chorismate, which is the branch point compound that serves as the starting substrate for the three terminal pathways of aromatic amino acid biosynthesis. This reaction introduces a second double bond into the aromatic ring system.</text>
</comment>
<dbReference type="InterPro" id="IPR000453">
    <property type="entry name" value="Chorismate_synth"/>
</dbReference>
<dbReference type="EC" id="4.2.3.5" evidence="3 7"/>
<sequence length="368" mass="39383">MAGNTFGKLFRVTTAGVSHGPGYLCIIDGCPAGLPLSVEDLLPDIRRRKPGQSKLTTQRKEDDLPEIWSGVFEGKTDGTPIGLVFRNGDQRSGDYGDIKDKYRPGHADYTFDAKYGFRDYRGGGRSSARETVCRVAAGAVAKKLLAREGIRVLGYVKQVGSVVADIPDPTAVTLEQVESNDVRCPEPDAAAKMIALIDEARMDRDSIGGVSELVAVGVPPGLGEPVFDKLKADLGKALLSLPAVLAFEYGNGFRCAEMRGSENNDVFVPTSGEGDSSPTIRTETNRHGGMLGGISSGEPIVCRVAIKPTSSIPRSQRTVTREGEATEILVKGRHDPCLLPRFVPMGEAMVALVLIDHLMRAKCGRLSG</sequence>
<comment type="cofactor">
    <cofactor evidence="7">
        <name>FMNH2</name>
        <dbReference type="ChEBI" id="CHEBI:57618"/>
    </cofactor>
    <text evidence="7">Reduced FMN (FMNH(2)).</text>
</comment>
<dbReference type="GO" id="GO:0005829">
    <property type="term" value="C:cytosol"/>
    <property type="evidence" value="ECO:0007669"/>
    <property type="project" value="TreeGrafter"/>
</dbReference>
<reference evidence="10" key="1">
    <citation type="submission" date="2017-06" db="EMBL/GenBank/DDBJ databases">
        <title>Genome analysis of Fimbriiglobus ruber SP5, the first member of the order Planctomycetales with confirmed chitinolytic capability.</title>
        <authorList>
            <person name="Ravin N.V."/>
            <person name="Rakitin A.L."/>
            <person name="Ivanova A.A."/>
            <person name="Beletsky A.V."/>
            <person name="Kulichevskaya I.S."/>
            <person name="Mardanov A.V."/>
            <person name="Dedysh S.N."/>
        </authorList>
    </citation>
    <scope>NUCLEOTIDE SEQUENCE [LARGE SCALE GENOMIC DNA]</scope>
    <source>
        <strain evidence="10">SP5</strain>
    </source>
</reference>
<feature type="compositionally biased region" description="Polar residues" evidence="8">
    <location>
        <begin position="273"/>
        <end position="282"/>
    </location>
</feature>
<evidence type="ECO:0000256" key="8">
    <source>
        <dbReference type="SAM" id="MobiDB-lite"/>
    </source>
</evidence>
<feature type="region of interest" description="Disordered" evidence="8">
    <location>
        <begin position="267"/>
        <end position="289"/>
    </location>
</feature>
<dbReference type="AlphaFoldDB" id="A0A225D3H9"/>
<dbReference type="SUPFAM" id="SSF103263">
    <property type="entry name" value="Chorismate synthase, AroC"/>
    <property type="match status" value="1"/>
</dbReference>
<dbReference type="GO" id="GO:0008652">
    <property type="term" value="P:amino acid biosynthetic process"/>
    <property type="evidence" value="ECO:0007669"/>
    <property type="project" value="UniProtKB-KW"/>
</dbReference>
<comment type="subunit">
    <text evidence="7">Homotetramer.</text>
</comment>
<evidence type="ECO:0000256" key="3">
    <source>
        <dbReference type="ARBA" id="ARBA00013036"/>
    </source>
</evidence>
<dbReference type="PANTHER" id="PTHR21085:SF0">
    <property type="entry name" value="CHORISMATE SYNTHASE"/>
    <property type="match status" value="1"/>
</dbReference>
<evidence type="ECO:0000256" key="1">
    <source>
        <dbReference type="ARBA" id="ARBA00005044"/>
    </source>
</evidence>
<keyword evidence="6 7" id="KW-0456">Lyase</keyword>
<comment type="catalytic activity">
    <reaction evidence="7">
        <text>5-O-(1-carboxyvinyl)-3-phosphoshikimate = chorismate + phosphate</text>
        <dbReference type="Rhea" id="RHEA:21020"/>
        <dbReference type="ChEBI" id="CHEBI:29748"/>
        <dbReference type="ChEBI" id="CHEBI:43474"/>
        <dbReference type="ChEBI" id="CHEBI:57701"/>
        <dbReference type="EC" id="4.2.3.5"/>
    </reaction>
</comment>
<feature type="binding site" evidence="7">
    <location>
        <position position="292"/>
    </location>
    <ligand>
        <name>FMN</name>
        <dbReference type="ChEBI" id="CHEBI:58210"/>
    </ligand>
</feature>
<keyword evidence="4 7" id="KW-0028">Amino-acid biosynthesis</keyword>
<dbReference type="PIRSF" id="PIRSF001456">
    <property type="entry name" value="Chorismate_synth"/>
    <property type="match status" value="1"/>
</dbReference>
<organism evidence="9 10">
    <name type="scientific">Fimbriiglobus ruber</name>
    <dbReference type="NCBI Taxonomy" id="1908690"/>
    <lineage>
        <taxon>Bacteria</taxon>
        <taxon>Pseudomonadati</taxon>
        <taxon>Planctomycetota</taxon>
        <taxon>Planctomycetia</taxon>
        <taxon>Gemmatales</taxon>
        <taxon>Gemmataceae</taxon>
        <taxon>Fimbriiglobus</taxon>
    </lineage>
</organism>
<dbReference type="GO" id="GO:0010181">
    <property type="term" value="F:FMN binding"/>
    <property type="evidence" value="ECO:0007669"/>
    <property type="project" value="TreeGrafter"/>
</dbReference>
<dbReference type="PANTHER" id="PTHR21085">
    <property type="entry name" value="CHORISMATE SYNTHASE"/>
    <property type="match status" value="1"/>
</dbReference>
<dbReference type="GO" id="GO:0009073">
    <property type="term" value="P:aromatic amino acid family biosynthetic process"/>
    <property type="evidence" value="ECO:0007669"/>
    <property type="project" value="UniProtKB-KW"/>
</dbReference>